<evidence type="ECO:0000313" key="2">
    <source>
        <dbReference type="EMBL" id="UYV70918.1"/>
    </source>
</evidence>
<feature type="signal peptide" evidence="1">
    <location>
        <begin position="1"/>
        <end position="19"/>
    </location>
</feature>
<evidence type="ECO:0000313" key="3">
    <source>
        <dbReference type="Proteomes" id="UP001235939"/>
    </source>
</evidence>
<keyword evidence="3" id="KW-1185">Reference proteome</keyword>
<dbReference type="Proteomes" id="UP001235939">
    <property type="component" value="Chromosome 08"/>
</dbReference>
<accession>A0ABY6KT53</accession>
<dbReference type="Pfam" id="PF03564">
    <property type="entry name" value="DUF1759"/>
    <property type="match status" value="1"/>
</dbReference>
<proteinExistence type="predicted"/>
<name>A0ABY6KT53_9ARAC</name>
<evidence type="ECO:0008006" key="4">
    <source>
        <dbReference type="Google" id="ProtNLM"/>
    </source>
</evidence>
<dbReference type="EMBL" id="CP092870">
    <property type="protein sequence ID" value="UYV70918.1"/>
    <property type="molecule type" value="Genomic_DNA"/>
</dbReference>
<reference evidence="2 3" key="1">
    <citation type="submission" date="2022-01" db="EMBL/GenBank/DDBJ databases">
        <title>A chromosomal length assembly of Cordylochernes scorpioides.</title>
        <authorList>
            <person name="Zeh D."/>
            <person name="Zeh J."/>
        </authorList>
    </citation>
    <scope>NUCLEOTIDE SEQUENCE [LARGE SCALE GENOMIC DNA]</scope>
    <source>
        <strain evidence="2">IN4F17</strain>
        <tissue evidence="2">Whole Body</tissue>
    </source>
</reference>
<dbReference type="InterPro" id="IPR005312">
    <property type="entry name" value="DUF1759"/>
</dbReference>
<organism evidence="2 3">
    <name type="scientific">Cordylochernes scorpioides</name>
    <dbReference type="NCBI Taxonomy" id="51811"/>
    <lineage>
        <taxon>Eukaryota</taxon>
        <taxon>Metazoa</taxon>
        <taxon>Ecdysozoa</taxon>
        <taxon>Arthropoda</taxon>
        <taxon>Chelicerata</taxon>
        <taxon>Arachnida</taxon>
        <taxon>Pseudoscorpiones</taxon>
        <taxon>Cheliferoidea</taxon>
        <taxon>Chernetidae</taxon>
        <taxon>Cordylochernes</taxon>
    </lineage>
</organism>
<keyword evidence="1" id="KW-0732">Signal</keyword>
<feature type="chain" id="PRO_5045071724" description="Peptidase aspartic putative domain-containing protein" evidence="1">
    <location>
        <begin position="20"/>
        <end position="353"/>
    </location>
</feature>
<protein>
    <recommendedName>
        <fullName evidence="4">Peptidase aspartic putative domain-containing protein</fullName>
    </recommendedName>
</protein>
<gene>
    <name evidence="2" type="ORF">LAZ67_8001097</name>
</gene>
<evidence type="ECO:0000256" key="1">
    <source>
        <dbReference type="SAM" id="SignalP"/>
    </source>
</evidence>
<sequence length="353" mass="40571">MTVIQGKWIILMIIRLTLDDLYQQIMNAFYDAALPEYQMDAEFDKAQVIRQSLSKYLDSLLKGTGPYKIVSGYHVMEENYERAVGALKKLYGDKEVLIQVHVRGLLKMFIATIEGRQNHTLTEFHDELETHLQSLEALKFAEADPATILFPQDESTLPRDVMIAWQRSPDSEIDGNKETPKKTKLYILWDFLERKSSGNLIELKKNGIKINDVGRESYGDRILIGANYWGKFMLDRKEHLECGLTKLENMFGWILIGEYLAQRKDPENNVAMTVLSIENLDIKQLWDFESIRSEVSPRNDFEGHFLPHRPVYKNSPTTPVRPVFDASCIVGNNVSLNQCLETGDNLIQLIPDI</sequence>